<dbReference type="FunFam" id="2.60.120.330:FF:000022">
    <property type="entry name" value="Probable 2-oxoglutarate-dependent dioxygenase AOP1.2"/>
    <property type="match status" value="1"/>
</dbReference>
<accession>A0A072US99</accession>
<dbReference type="STRING" id="3880.A0A072US99"/>
<dbReference type="Proteomes" id="UP000265566">
    <property type="component" value="Chromosome 4"/>
</dbReference>
<keyword evidence="12" id="KW-1185">Reference proteome</keyword>
<evidence type="ECO:0000313" key="13">
    <source>
        <dbReference type="Proteomes" id="UP000265566"/>
    </source>
</evidence>
<keyword evidence="4 7" id="KW-0560">Oxidoreductase</keyword>
<comment type="function">
    <text evidence="6">Probable 2-oxoglutarate-dependent dioxygenase that may be involved in glucosinolates biosynthesis. May play a role in the production of aliphatic glucosinolates.</text>
</comment>
<dbReference type="SUPFAM" id="SSF51197">
    <property type="entry name" value="Clavaminate synthase-like"/>
    <property type="match status" value="1"/>
</dbReference>
<comment type="similarity">
    <text evidence="1 7">Belongs to the iron/ascorbate-dependent oxidoreductase family.</text>
</comment>
<keyword evidence="5 7" id="KW-0408">Iron</keyword>
<dbReference type="EMBL" id="PSQE01000004">
    <property type="protein sequence ID" value="RHN58595.1"/>
    <property type="molecule type" value="Genomic_DNA"/>
</dbReference>
<protein>
    <submittedName>
        <fullName evidence="9">2-oxoglutarate-dependent dioxygenase</fullName>
    </submittedName>
    <submittedName>
        <fullName evidence="10">Putative oxoglutarate/iron-dependent dioxygenase, non-heme dioxygenase domain-containing protein</fullName>
    </submittedName>
</protein>
<evidence type="ECO:0000313" key="10">
    <source>
        <dbReference type="EMBL" id="RHN58595.1"/>
    </source>
</evidence>
<dbReference type="InterPro" id="IPR044861">
    <property type="entry name" value="IPNS-like_FE2OG_OXY"/>
</dbReference>
<reference evidence="10" key="5">
    <citation type="journal article" date="2018" name="Nat. Plants">
        <title>Whole-genome landscape of Medicago truncatula symbiotic genes.</title>
        <authorList>
            <person name="Pecrix Y."/>
            <person name="Gamas P."/>
            <person name="Carrere S."/>
        </authorList>
    </citation>
    <scope>NUCLEOTIDE SEQUENCE</scope>
    <source>
        <tissue evidence="10">Leaves</tissue>
    </source>
</reference>
<evidence type="ECO:0000313" key="11">
    <source>
        <dbReference type="EnsemblPlants" id="KEH28750"/>
    </source>
</evidence>
<evidence type="ECO:0000256" key="5">
    <source>
        <dbReference type="ARBA" id="ARBA00023004"/>
    </source>
</evidence>
<feature type="domain" description="Fe2OG dioxygenase" evidence="8">
    <location>
        <begin position="163"/>
        <end position="263"/>
    </location>
</feature>
<proteinExistence type="inferred from homology"/>
<evidence type="ECO:0000256" key="3">
    <source>
        <dbReference type="ARBA" id="ARBA00022964"/>
    </source>
</evidence>
<evidence type="ECO:0000256" key="6">
    <source>
        <dbReference type="ARBA" id="ARBA00057022"/>
    </source>
</evidence>
<name>A0A072US99_MEDTR</name>
<dbReference type="GO" id="GO:0046872">
    <property type="term" value="F:metal ion binding"/>
    <property type="evidence" value="ECO:0007669"/>
    <property type="project" value="UniProtKB-KW"/>
</dbReference>
<dbReference type="AlphaFoldDB" id="A0A072US99"/>
<reference evidence="13" key="4">
    <citation type="journal article" date="2018" name="Nat. Plants">
        <title>Whole-genome landscape of Medicago truncatula symbiotic genes.</title>
        <authorList>
            <person name="Pecrix Y."/>
            <person name="Staton S.E."/>
            <person name="Sallet E."/>
            <person name="Lelandais-Briere C."/>
            <person name="Moreau S."/>
            <person name="Carrere S."/>
            <person name="Blein T."/>
            <person name="Jardinaud M.F."/>
            <person name="Latrasse D."/>
            <person name="Zouine M."/>
            <person name="Zahm M."/>
            <person name="Kreplak J."/>
            <person name="Mayjonade B."/>
            <person name="Satge C."/>
            <person name="Perez M."/>
            <person name="Cauet S."/>
            <person name="Marande W."/>
            <person name="Chantry-Darmon C."/>
            <person name="Lopez-Roques C."/>
            <person name="Bouchez O."/>
            <person name="Berard A."/>
            <person name="Debelle F."/>
            <person name="Munos S."/>
            <person name="Bendahmane A."/>
            <person name="Berges H."/>
            <person name="Niebel A."/>
            <person name="Buitink J."/>
            <person name="Frugier F."/>
            <person name="Benhamed M."/>
            <person name="Crespi M."/>
            <person name="Gouzy J."/>
            <person name="Gamas P."/>
        </authorList>
    </citation>
    <scope>NUCLEOTIDE SEQUENCE [LARGE SCALE GENOMIC DNA]</scope>
    <source>
        <strain evidence="13">cv. Jemalong A17</strain>
    </source>
</reference>
<sequence length="314" mass="36075">MGSEHTQKLPLIDFNNLNFEAKNPNWELVKSQVYKALVEYGCFEAIFDKVPLDLRKAIFTSIEELFDLPLETKLLNVSNKPYDGYIGQYPVVPLYESMAIEDANILEKVKSMTNILWPDGNKNFSETIHSFSEELIELDQIIRKMILESLGVEKYLEEHMNSTNYRLRAMKYKGPQTSDTKVGLTPHTDKNFVTILYQNQVEGLEMMTKDGQWISYKPSSGSFVVVLGDSIHAWSNGRLHSPFHRVMMSGNEARYSAGLFSTPKGGYIIKAPEELVDEEHPLLFKPFDQAEFLKYYHSREGARDRFAIRTYCGV</sequence>
<evidence type="ECO:0000256" key="4">
    <source>
        <dbReference type="ARBA" id="ARBA00023002"/>
    </source>
</evidence>
<reference evidence="9 12" key="1">
    <citation type="journal article" date="2011" name="Nature">
        <title>The Medicago genome provides insight into the evolution of rhizobial symbioses.</title>
        <authorList>
            <person name="Young N.D."/>
            <person name="Debelle F."/>
            <person name="Oldroyd G.E."/>
            <person name="Geurts R."/>
            <person name="Cannon S.B."/>
            <person name="Udvardi M.K."/>
            <person name="Benedito V.A."/>
            <person name="Mayer K.F."/>
            <person name="Gouzy J."/>
            <person name="Schoof H."/>
            <person name="Van de Peer Y."/>
            <person name="Proost S."/>
            <person name="Cook D.R."/>
            <person name="Meyers B.C."/>
            <person name="Spannagl M."/>
            <person name="Cheung F."/>
            <person name="De Mita S."/>
            <person name="Krishnakumar V."/>
            <person name="Gundlach H."/>
            <person name="Zhou S."/>
            <person name="Mudge J."/>
            <person name="Bharti A.K."/>
            <person name="Murray J.D."/>
            <person name="Naoumkina M.A."/>
            <person name="Rosen B."/>
            <person name="Silverstein K.A."/>
            <person name="Tang H."/>
            <person name="Rombauts S."/>
            <person name="Zhao P.X."/>
            <person name="Zhou P."/>
            <person name="Barbe V."/>
            <person name="Bardou P."/>
            <person name="Bechner M."/>
            <person name="Bellec A."/>
            <person name="Berger A."/>
            <person name="Berges H."/>
            <person name="Bidwell S."/>
            <person name="Bisseling T."/>
            <person name="Choisne N."/>
            <person name="Couloux A."/>
            <person name="Denny R."/>
            <person name="Deshpande S."/>
            <person name="Dai X."/>
            <person name="Doyle J.J."/>
            <person name="Dudez A.M."/>
            <person name="Farmer A.D."/>
            <person name="Fouteau S."/>
            <person name="Franken C."/>
            <person name="Gibelin C."/>
            <person name="Gish J."/>
            <person name="Goldstein S."/>
            <person name="Gonzalez A.J."/>
            <person name="Green P.J."/>
            <person name="Hallab A."/>
            <person name="Hartog M."/>
            <person name="Hua A."/>
            <person name="Humphray S.J."/>
            <person name="Jeong D.H."/>
            <person name="Jing Y."/>
            <person name="Jocker A."/>
            <person name="Kenton S.M."/>
            <person name="Kim D.J."/>
            <person name="Klee K."/>
            <person name="Lai H."/>
            <person name="Lang C."/>
            <person name="Lin S."/>
            <person name="Macmil S.L."/>
            <person name="Magdelenat G."/>
            <person name="Matthews L."/>
            <person name="McCorrison J."/>
            <person name="Monaghan E.L."/>
            <person name="Mun J.H."/>
            <person name="Najar F.Z."/>
            <person name="Nicholson C."/>
            <person name="Noirot C."/>
            <person name="O'Bleness M."/>
            <person name="Paule C.R."/>
            <person name="Poulain J."/>
            <person name="Prion F."/>
            <person name="Qin B."/>
            <person name="Qu C."/>
            <person name="Retzel E.F."/>
            <person name="Riddle C."/>
            <person name="Sallet E."/>
            <person name="Samain S."/>
            <person name="Samson N."/>
            <person name="Sanders I."/>
            <person name="Saurat O."/>
            <person name="Scarpelli C."/>
            <person name="Schiex T."/>
            <person name="Segurens B."/>
            <person name="Severin A.J."/>
            <person name="Sherrier D.J."/>
            <person name="Shi R."/>
            <person name="Sims S."/>
            <person name="Singer S.R."/>
            <person name="Sinharoy S."/>
            <person name="Sterck L."/>
            <person name="Viollet A."/>
            <person name="Wang B.B."/>
            <person name="Wang K."/>
            <person name="Wang M."/>
            <person name="Wang X."/>
            <person name="Warfsmann J."/>
            <person name="Weissenbach J."/>
            <person name="White D.D."/>
            <person name="White J.D."/>
            <person name="Wiley G.B."/>
            <person name="Wincker P."/>
            <person name="Xing Y."/>
            <person name="Yang L."/>
            <person name="Yao Z."/>
            <person name="Ying F."/>
            <person name="Zhai J."/>
            <person name="Zhou L."/>
            <person name="Zuber A."/>
            <person name="Denarie J."/>
            <person name="Dixon R.A."/>
            <person name="May G.D."/>
            <person name="Schwartz D.C."/>
            <person name="Rogers J."/>
            <person name="Quetier F."/>
            <person name="Town C.D."/>
            <person name="Roe B.A."/>
        </authorList>
    </citation>
    <scope>NUCLEOTIDE SEQUENCE [LARGE SCALE GENOMIC DNA]</scope>
    <source>
        <strain evidence="9">A17</strain>
        <strain evidence="11 12">cv. Jemalong A17</strain>
    </source>
</reference>
<evidence type="ECO:0000313" key="12">
    <source>
        <dbReference type="Proteomes" id="UP000002051"/>
    </source>
</evidence>
<dbReference type="InterPro" id="IPR027443">
    <property type="entry name" value="IPNS-like_sf"/>
</dbReference>
<organism evidence="9 12">
    <name type="scientific">Medicago truncatula</name>
    <name type="common">Barrel medic</name>
    <name type="synonym">Medicago tribuloides</name>
    <dbReference type="NCBI Taxonomy" id="3880"/>
    <lineage>
        <taxon>Eukaryota</taxon>
        <taxon>Viridiplantae</taxon>
        <taxon>Streptophyta</taxon>
        <taxon>Embryophyta</taxon>
        <taxon>Tracheophyta</taxon>
        <taxon>Spermatophyta</taxon>
        <taxon>Magnoliopsida</taxon>
        <taxon>eudicotyledons</taxon>
        <taxon>Gunneridae</taxon>
        <taxon>Pentapetalae</taxon>
        <taxon>rosids</taxon>
        <taxon>fabids</taxon>
        <taxon>Fabales</taxon>
        <taxon>Fabaceae</taxon>
        <taxon>Papilionoideae</taxon>
        <taxon>50 kb inversion clade</taxon>
        <taxon>NPAAA clade</taxon>
        <taxon>Hologalegina</taxon>
        <taxon>IRL clade</taxon>
        <taxon>Trifolieae</taxon>
        <taxon>Medicago</taxon>
    </lineage>
</organism>
<dbReference type="Pfam" id="PF14226">
    <property type="entry name" value="DIOX_N"/>
    <property type="match status" value="1"/>
</dbReference>
<evidence type="ECO:0000256" key="2">
    <source>
        <dbReference type="ARBA" id="ARBA00022723"/>
    </source>
</evidence>
<dbReference type="OrthoDB" id="288590at2759"/>
<evidence type="ECO:0000313" key="9">
    <source>
        <dbReference type="EMBL" id="KEH28750.1"/>
    </source>
</evidence>
<reference evidence="11" key="3">
    <citation type="submission" date="2015-04" db="UniProtKB">
        <authorList>
            <consortium name="EnsemblPlants"/>
        </authorList>
    </citation>
    <scope>IDENTIFICATION</scope>
    <source>
        <strain evidence="11">cv. Jemalong A17</strain>
    </source>
</reference>
<dbReference type="PANTHER" id="PTHR47990">
    <property type="entry name" value="2-OXOGLUTARATE (2OG) AND FE(II)-DEPENDENT OXYGENASE SUPERFAMILY PROTEIN-RELATED"/>
    <property type="match status" value="1"/>
</dbReference>
<dbReference type="Gramene" id="rna20519">
    <property type="protein sequence ID" value="RHN58595.1"/>
    <property type="gene ID" value="gene20519"/>
</dbReference>
<dbReference type="Gene3D" id="2.60.120.330">
    <property type="entry name" value="B-lactam Antibiotic, Isopenicillin N Synthase, Chain"/>
    <property type="match status" value="1"/>
</dbReference>
<dbReference type="InterPro" id="IPR050231">
    <property type="entry name" value="Iron_ascorbate_oxido_reductase"/>
</dbReference>
<dbReference type="KEGG" id="mtr:25491368"/>
<evidence type="ECO:0000256" key="7">
    <source>
        <dbReference type="RuleBase" id="RU003682"/>
    </source>
</evidence>
<gene>
    <name evidence="11" type="primary">25491368</name>
    <name evidence="9" type="ordered locus">MTR_4g011720</name>
    <name evidence="10" type="ORF">MtrunA17_Chr4g0004071</name>
</gene>
<dbReference type="EMBL" id="CM001220">
    <property type="protein sequence ID" value="KEH28750.1"/>
    <property type="molecule type" value="Genomic_DNA"/>
</dbReference>
<dbReference type="EnsemblPlants" id="KEH28750">
    <property type="protein sequence ID" value="KEH28750"/>
    <property type="gene ID" value="MTR_4g011720"/>
</dbReference>
<reference evidence="9 12" key="2">
    <citation type="journal article" date="2014" name="BMC Genomics">
        <title>An improved genome release (version Mt4.0) for the model legume Medicago truncatula.</title>
        <authorList>
            <person name="Tang H."/>
            <person name="Krishnakumar V."/>
            <person name="Bidwell S."/>
            <person name="Rosen B."/>
            <person name="Chan A."/>
            <person name="Zhou S."/>
            <person name="Gentzbittel L."/>
            <person name="Childs K.L."/>
            <person name="Yandell M."/>
            <person name="Gundlach H."/>
            <person name="Mayer K.F."/>
            <person name="Schwartz D.C."/>
            <person name="Town C.D."/>
        </authorList>
    </citation>
    <scope>GENOME REANNOTATION</scope>
    <source>
        <strain evidence="9">A17</strain>
        <strain evidence="11 12">cv. Jemalong A17</strain>
    </source>
</reference>
<evidence type="ECO:0000256" key="1">
    <source>
        <dbReference type="ARBA" id="ARBA00008056"/>
    </source>
</evidence>
<evidence type="ECO:0000259" key="8">
    <source>
        <dbReference type="PROSITE" id="PS51471"/>
    </source>
</evidence>
<dbReference type="HOGENOM" id="CLU_010119_3_1_1"/>
<dbReference type="InterPro" id="IPR005123">
    <property type="entry name" value="Oxoglu/Fe-dep_dioxygenase_dom"/>
</dbReference>
<keyword evidence="3 9" id="KW-0223">Dioxygenase</keyword>
<dbReference type="GO" id="GO:0016706">
    <property type="term" value="F:2-oxoglutarate-dependent dioxygenase activity"/>
    <property type="evidence" value="ECO:0000318"/>
    <property type="project" value="GO_Central"/>
</dbReference>
<dbReference type="Pfam" id="PF03171">
    <property type="entry name" value="2OG-FeII_Oxy"/>
    <property type="match status" value="1"/>
</dbReference>
<dbReference type="PROSITE" id="PS51471">
    <property type="entry name" value="FE2OG_OXY"/>
    <property type="match status" value="1"/>
</dbReference>
<dbReference type="InterPro" id="IPR026992">
    <property type="entry name" value="DIOX_N"/>
</dbReference>
<dbReference type="Proteomes" id="UP000002051">
    <property type="component" value="Chromosome 4"/>
</dbReference>
<keyword evidence="2 7" id="KW-0479">Metal-binding</keyword>
<dbReference type="ExpressionAtlas" id="A0A072US99">
    <property type="expression patterns" value="differential"/>
</dbReference>